<comment type="caution">
    <text evidence="1">The sequence shown here is derived from an EMBL/GenBank/DDBJ whole genome shotgun (WGS) entry which is preliminary data.</text>
</comment>
<dbReference type="AlphaFoldDB" id="A0A0G8AUR4"/>
<dbReference type="PATRIC" id="fig|1608419.3.peg.465"/>
<dbReference type="Proteomes" id="UP000035037">
    <property type="component" value="Unassembled WGS sequence"/>
</dbReference>
<accession>A0A0G8AUR4</accession>
<reference evidence="1 2" key="1">
    <citation type="submission" date="2015-02" db="EMBL/GenBank/DDBJ databases">
        <authorList>
            <person name="Slaby B."/>
            <person name="Hentschel U."/>
        </authorList>
    </citation>
    <scope>NUCLEOTIDE SEQUENCE [LARGE SCALE GENOMIC DNA]</scope>
    <source>
        <strain evidence="1">15L</strain>
    </source>
</reference>
<reference evidence="1 2" key="2">
    <citation type="submission" date="2015-05" db="EMBL/GenBank/DDBJ databases">
        <title>Lifestyle Evolution in Cyanobacterial Symbionts of Sponges.</title>
        <authorList>
            <person name="Burgsdorf I."/>
            <person name="Slaby B.M."/>
            <person name="Handley K.M."/>
            <person name="Haber M."/>
            <person name="Blom J."/>
            <person name="Marshall C.W."/>
            <person name="Gilbert J.A."/>
            <person name="Hentschel U."/>
            <person name="Steindler L."/>
        </authorList>
    </citation>
    <scope>NUCLEOTIDE SEQUENCE [LARGE SCALE GENOMIC DNA]</scope>
    <source>
        <strain evidence="1">15L</strain>
    </source>
</reference>
<organism evidence="1 2">
    <name type="scientific">Candidatus Synechococcus spongiarum 15L</name>
    <dbReference type="NCBI Taxonomy" id="1608419"/>
    <lineage>
        <taxon>Bacteria</taxon>
        <taxon>Bacillati</taxon>
        <taxon>Cyanobacteriota</taxon>
        <taxon>Cyanophyceae</taxon>
        <taxon>Synechococcales</taxon>
        <taxon>Synechococcaceae</taxon>
        <taxon>Synechococcus</taxon>
    </lineage>
</organism>
<name>A0A0G8AUR4_9SYNE</name>
<evidence type="ECO:0000313" key="1">
    <source>
        <dbReference type="EMBL" id="KKZ11613.1"/>
    </source>
</evidence>
<evidence type="ECO:0000313" key="2">
    <source>
        <dbReference type="Proteomes" id="UP000035037"/>
    </source>
</evidence>
<dbReference type="EMBL" id="JYFQ01000137">
    <property type="protein sequence ID" value="KKZ11613.1"/>
    <property type="molecule type" value="Genomic_DNA"/>
</dbReference>
<proteinExistence type="predicted"/>
<protein>
    <submittedName>
        <fullName evidence="1">Uncharacterized protein</fullName>
    </submittedName>
</protein>
<gene>
    <name evidence="1" type="ORF">TQ37_06795</name>
</gene>
<sequence>MRNSRARWSEKPQARPVHRQRNFRAVGEGDRTAKFQIYQRQNLSDEHDFSCGILYLPHGGEPLTLARYNGPGHEHGDIAYRPHIHRASERAILAGRKPESDATATDRFQSLEVALACLVEDFRVTGLSPMETHPRLF</sequence>